<dbReference type="EMBL" id="BAABME010014803">
    <property type="protein sequence ID" value="GAA0187516.1"/>
    <property type="molecule type" value="Genomic_DNA"/>
</dbReference>
<keyword evidence="2" id="KW-1185">Reference proteome</keyword>
<evidence type="ECO:0000313" key="1">
    <source>
        <dbReference type="EMBL" id="GAA0187516.1"/>
    </source>
</evidence>
<dbReference type="AlphaFoldDB" id="A0AAV3S469"/>
<dbReference type="Proteomes" id="UP001454036">
    <property type="component" value="Unassembled WGS sequence"/>
</dbReference>
<gene>
    <name evidence="1" type="ORF">LIER_34804</name>
</gene>
<evidence type="ECO:0000313" key="2">
    <source>
        <dbReference type="Proteomes" id="UP001454036"/>
    </source>
</evidence>
<reference evidence="1 2" key="1">
    <citation type="submission" date="2024-01" db="EMBL/GenBank/DDBJ databases">
        <title>The complete chloroplast genome sequence of Lithospermum erythrorhizon: insights into the phylogenetic relationship among Boraginaceae species and the maternal lineages of purple gromwells.</title>
        <authorList>
            <person name="Okada T."/>
            <person name="Watanabe K."/>
        </authorList>
    </citation>
    <scope>NUCLEOTIDE SEQUENCE [LARGE SCALE GENOMIC DNA]</scope>
</reference>
<organism evidence="1 2">
    <name type="scientific">Lithospermum erythrorhizon</name>
    <name type="common">Purple gromwell</name>
    <name type="synonym">Lithospermum officinale var. erythrorhizon</name>
    <dbReference type="NCBI Taxonomy" id="34254"/>
    <lineage>
        <taxon>Eukaryota</taxon>
        <taxon>Viridiplantae</taxon>
        <taxon>Streptophyta</taxon>
        <taxon>Embryophyta</taxon>
        <taxon>Tracheophyta</taxon>
        <taxon>Spermatophyta</taxon>
        <taxon>Magnoliopsida</taxon>
        <taxon>eudicotyledons</taxon>
        <taxon>Gunneridae</taxon>
        <taxon>Pentapetalae</taxon>
        <taxon>asterids</taxon>
        <taxon>lamiids</taxon>
        <taxon>Boraginales</taxon>
        <taxon>Boraginaceae</taxon>
        <taxon>Boraginoideae</taxon>
        <taxon>Lithospermeae</taxon>
        <taxon>Lithospermum</taxon>
    </lineage>
</organism>
<comment type="caution">
    <text evidence="1">The sequence shown here is derived from an EMBL/GenBank/DDBJ whole genome shotgun (WGS) entry which is preliminary data.</text>
</comment>
<sequence>MICSILQAQNEVVLTADDTEGPLPGAITISPKLMEGTHVADIPLETVDARRASGSNTDGTAQLLRDEIRYLDGVIQSNLTRKSVLEARLRSLSGYYDVVDEPAVGDSSVEAPQA</sequence>
<protein>
    <submittedName>
        <fullName evidence="1">Uncharacterized protein</fullName>
    </submittedName>
</protein>
<name>A0AAV3S469_LITER</name>
<accession>A0AAV3S469</accession>
<proteinExistence type="predicted"/>